<dbReference type="InterPro" id="IPR013083">
    <property type="entry name" value="Znf_RING/FYVE/PHD"/>
</dbReference>
<organism evidence="3 4">
    <name type="scientific">Klebsormidium nitens</name>
    <name type="common">Green alga</name>
    <name type="synonym">Ulothrix nitens</name>
    <dbReference type="NCBI Taxonomy" id="105231"/>
    <lineage>
        <taxon>Eukaryota</taxon>
        <taxon>Viridiplantae</taxon>
        <taxon>Streptophyta</taxon>
        <taxon>Klebsormidiophyceae</taxon>
        <taxon>Klebsormidiales</taxon>
        <taxon>Klebsormidiaceae</taxon>
        <taxon>Klebsormidium</taxon>
    </lineage>
</organism>
<protein>
    <recommendedName>
        <fullName evidence="2">RING-type domain-containing protein</fullName>
    </recommendedName>
</protein>
<dbReference type="InterPro" id="IPR001841">
    <property type="entry name" value="Znf_RING"/>
</dbReference>
<accession>A0A1Y1IFP8</accession>
<dbReference type="AlphaFoldDB" id="A0A1Y1IFP8"/>
<keyword evidence="1" id="KW-0863">Zinc-finger</keyword>
<name>A0A1Y1IFP8_KLENI</name>
<dbReference type="EMBL" id="DF237475">
    <property type="protein sequence ID" value="GAQ89463.1"/>
    <property type="molecule type" value="Genomic_DNA"/>
</dbReference>
<keyword evidence="1" id="KW-0479">Metal-binding</keyword>
<dbReference type="Proteomes" id="UP000054558">
    <property type="component" value="Unassembled WGS sequence"/>
</dbReference>
<evidence type="ECO:0000313" key="4">
    <source>
        <dbReference type="Proteomes" id="UP000054558"/>
    </source>
</evidence>
<keyword evidence="4" id="KW-1185">Reference proteome</keyword>
<evidence type="ECO:0000313" key="3">
    <source>
        <dbReference type="EMBL" id="GAQ89463.1"/>
    </source>
</evidence>
<dbReference type="SUPFAM" id="SSF57850">
    <property type="entry name" value="RING/U-box"/>
    <property type="match status" value="1"/>
</dbReference>
<dbReference type="GO" id="GO:0008270">
    <property type="term" value="F:zinc ion binding"/>
    <property type="evidence" value="ECO:0007669"/>
    <property type="project" value="UniProtKB-KW"/>
</dbReference>
<proteinExistence type="predicted"/>
<dbReference type="PROSITE" id="PS50089">
    <property type="entry name" value="ZF_RING_2"/>
    <property type="match status" value="1"/>
</dbReference>
<dbReference type="Gene3D" id="3.30.40.10">
    <property type="entry name" value="Zinc/RING finger domain, C3HC4 (zinc finger)"/>
    <property type="match status" value="1"/>
</dbReference>
<keyword evidence="1" id="KW-0862">Zinc</keyword>
<evidence type="ECO:0000256" key="1">
    <source>
        <dbReference type="PROSITE-ProRule" id="PRU00175"/>
    </source>
</evidence>
<gene>
    <name evidence="3" type="ORF">KFL_005260030</name>
</gene>
<evidence type="ECO:0000259" key="2">
    <source>
        <dbReference type="PROSITE" id="PS50089"/>
    </source>
</evidence>
<sequence length="147" mass="16946">MEEDEQKLRDETDAYRQACKRVKTSLSNKAAGYLEVLKAERRNLDKEIGEIQHVAERTRERRQEEPSASDWECQMCFRRWGPDTRQAALSCGHAIYCRSCLETYFTTPAARQTRGEEQSDDEAEKDAYRCPLGCDIGSNTALLELFL</sequence>
<feature type="domain" description="RING-type" evidence="2">
    <location>
        <begin position="73"/>
        <end position="132"/>
    </location>
</feature>
<reference evidence="3 4" key="1">
    <citation type="journal article" date="2014" name="Nat. Commun.">
        <title>Klebsormidium flaccidum genome reveals primary factors for plant terrestrial adaptation.</title>
        <authorList>
            <person name="Hori K."/>
            <person name="Maruyama F."/>
            <person name="Fujisawa T."/>
            <person name="Togashi T."/>
            <person name="Yamamoto N."/>
            <person name="Seo M."/>
            <person name="Sato S."/>
            <person name="Yamada T."/>
            <person name="Mori H."/>
            <person name="Tajima N."/>
            <person name="Moriyama T."/>
            <person name="Ikeuchi M."/>
            <person name="Watanabe M."/>
            <person name="Wada H."/>
            <person name="Kobayashi K."/>
            <person name="Saito M."/>
            <person name="Masuda T."/>
            <person name="Sasaki-Sekimoto Y."/>
            <person name="Mashiguchi K."/>
            <person name="Awai K."/>
            <person name="Shimojima M."/>
            <person name="Masuda S."/>
            <person name="Iwai M."/>
            <person name="Nobusawa T."/>
            <person name="Narise T."/>
            <person name="Kondo S."/>
            <person name="Saito H."/>
            <person name="Sato R."/>
            <person name="Murakawa M."/>
            <person name="Ihara Y."/>
            <person name="Oshima-Yamada Y."/>
            <person name="Ohtaka K."/>
            <person name="Satoh M."/>
            <person name="Sonobe K."/>
            <person name="Ishii M."/>
            <person name="Ohtani R."/>
            <person name="Kanamori-Sato M."/>
            <person name="Honoki R."/>
            <person name="Miyazaki D."/>
            <person name="Mochizuki H."/>
            <person name="Umetsu J."/>
            <person name="Higashi K."/>
            <person name="Shibata D."/>
            <person name="Kamiya Y."/>
            <person name="Sato N."/>
            <person name="Nakamura Y."/>
            <person name="Tabata S."/>
            <person name="Ida S."/>
            <person name="Kurokawa K."/>
            <person name="Ohta H."/>
        </authorList>
    </citation>
    <scope>NUCLEOTIDE SEQUENCE [LARGE SCALE GENOMIC DNA]</scope>
    <source>
        <strain evidence="3 4">NIES-2285</strain>
    </source>
</reference>